<dbReference type="AlphaFoldDB" id="A0A7N0TRR2"/>
<feature type="region of interest" description="Disordered" evidence="1">
    <location>
        <begin position="60"/>
        <end position="93"/>
    </location>
</feature>
<dbReference type="Gramene" id="Kaladp0042s0225.1.v1.1">
    <property type="protein sequence ID" value="Kaladp0042s0225.1.v1.1"/>
    <property type="gene ID" value="Kaladp0042s0225.v1.1"/>
</dbReference>
<reference evidence="2" key="1">
    <citation type="submission" date="2021-01" db="UniProtKB">
        <authorList>
            <consortium name="EnsemblPlants"/>
        </authorList>
    </citation>
    <scope>IDENTIFICATION</scope>
</reference>
<dbReference type="EnsemblPlants" id="Kaladp0042s0225.1.v1.1">
    <property type="protein sequence ID" value="Kaladp0042s0225.1.v1.1"/>
    <property type="gene ID" value="Kaladp0042s0225.v1.1"/>
</dbReference>
<feature type="compositionally biased region" description="Acidic residues" evidence="1">
    <location>
        <begin position="83"/>
        <end position="93"/>
    </location>
</feature>
<sequence length="332" mass="38059">MALKLFSQANLSPTLRLRLLRPISILSKPLFPKPPFAASYSLTATRYPLYYEMVVSRPTGESLTRGRRRRPRLPPPESATETPPEEDSAPADPAFDDWVDKKLAATQQMDKGKRKYYGKVARRMYGTDSEDEGGRDDDGFVELQPEVVEMRTLHQREEELFFYDAFAYPWEKDKHYRMVYQLEKKYFPDHCFDKAFLEPGQVTEEDKKRAKRSVKVKAAAASANSETEETKVEEDVGMVFFENEEKVAGEDKDRKKDVLGTKVEEFFKTLKRVPSKGVKVSNGEPYLLTRSTALPARWDGPNGTVVLVNKPKGVSFFPISHVQCSVRVMRFH</sequence>
<evidence type="ECO:0000313" key="2">
    <source>
        <dbReference type="EnsemblPlants" id="Kaladp0042s0225.1.v1.1"/>
    </source>
</evidence>
<accession>A0A7N0TRR2</accession>
<dbReference type="Proteomes" id="UP000594263">
    <property type="component" value="Unplaced"/>
</dbReference>
<proteinExistence type="predicted"/>
<keyword evidence="3" id="KW-1185">Reference proteome</keyword>
<dbReference type="OMA" id="KVARRMY"/>
<name>A0A7N0TRR2_KALFE</name>
<evidence type="ECO:0000256" key="1">
    <source>
        <dbReference type="SAM" id="MobiDB-lite"/>
    </source>
</evidence>
<evidence type="ECO:0000313" key="3">
    <source>
        <dbReference type="Proteomes" id="UP000594263"/>
    </source>
</evidence>
<organism evidence="2 3">
    <name type="scientific">Kalanchoe fedtschenkoi</name>
    <name type="common">Lavender scallops</name>
    <name type="synonym">South American air plant</name>
    <dbReference type="NCBI Taxonomy" id="63787"/>
    <lineage>
        <taxon>Eukaryota</taxon>
        <taxon>Viridiplantae</taxon>
        <taxon>Streptophyta</taxon>
        <taxon>Embryophyta</taxon>
        <taxon>Tracheophyta</taxon>
        <taxon>Spermatophyta</taxon>
        <taxon>Magnoliopsida</taxon>
        <taxon>eudicotyledons</taxon>
        <taxon>Gunneridae</taxon>
        <taxon>Pentapetalae</taxon>
        <taxon>Saxifragales</taxon>
        <taxon>Crassulaceae</taxon>
        <taxon>Kalanchoe</taxon>
    </lineage>
</organism>
<protein>
    <submittedName>
        <fullName evidence="2">Uncharacterized protein</fullName>
    </submittedName>
</protein>